<proteinExistence type="predicted"/>
<comment type="caution">
    <text evidence="2">The sequence shown here is derived from an EMBL/GenBank/DDBJ whole genome shotgun (WGS) entry which is preliminary data.</text>
</comment>
<organism evidence="2 3">
    <name type="scientific">Elysia crispata</name>
    <name type="common">lettuce slug</name>
    <dbReference type="NCBI Taxonomy" id="231223"/>
    <lineage>
        <taxon>Eukaryota</taxon>
        <taxon>Metazoa</taxon>
        <taxon>Spiralia</taxon>
        <taxon>Lophotrochozoa</taxon>
        <taxon>Mollusca</taxon>
        <taxon>Gastropoda</taxon>
        <taxon>Heterobranchia</taxon>
        <taxon>Euthyneura</taxon>
        <taxon>Panpulmonata</taxon>
        <taxon>Sacoglossa</taxon>
        <taxon>Placobranchoidea</taxon>
        <taxon>Plakobranchidae</taxon>
        <taxon>Elysia</taxon>
    </lineage>
</organism>
<feature type="compositionally biased region" description="Acidic residues" evidence="1">
    <location>
        <begin position="167"/>
        <end position="179"/>
    </location>
</feature>
<accession>A0AAE0Z5W4</accession>
<sequence>MTTIRGDHVPGISGEMTPVLWCPVSFLSRDLPRAEGCSRRQSHDRPECLVSAGMLGEFNLTSHNDVIISTHRNQPIAASRLPALLCYVHSTTVTSPCGNWTPDLIRRCPRGTVLFLGQGPLQGKKCTLPWVCGVPTGRYGVLVLVPAPGNITRSGQKGHRSSKMDGQEEGGEDSEDDGAEALTPAHPGGYSLPSSVLTVHTAAEALTPAHPGGYSLPSSVLTVHTAAEALTPAHPGGYSLPSSVLTIHTAAEALTPAHPGGYSLPSSVLTVHTAAEALTPAHPGGYSLPSSVLTVHTAAEALTPAHPGGYSLPSSVLTVHPAAWDVNKREAEVTSFTREFTRRWQH</sequence>
<name>A0AAE0Z5W4_9GAST</name>
<feature type="region of interest" description="Disordered" evidence="1">
    <location>
        <begin position="150"/>
        <end position="187"/>
    </location>
</feature>
<reference evidence="2" key="1">
    <citation type="journal article" date="2023" name="G3 (Bethesda)">
        <title>A reference genome for the long-term kleptoplast-retaining sea slug Elysia crispata morphotype clarki.</title>
        <authorList>
            <person name="Eastman K.E."/>
            <person name="Pendleton A.L."/>
            <person name="Shaikh M.A."/>
            <person name="Suttiyut T."/>
            <person name="Ogas R."/>
            <person name="Tomko P."/>
            <person name="Gavelis G."/>
            <person name="Widhalm J.R."/>
            <person name="Wisecaver J.H."/>
        </authorList>
    </citation>
    <scope>NUCLEOTIDE SEQUENCE</scope>
    <source>
        <strain evidence="2">ECLA1</strain>
    </source>
</reference>
<dbReference type="AlphaFoldDB" id="A0AAE0Z5W4"/>
<evidence type="ECO:0000256" key="1">
    <source>
        <dbReference type="SAM" id="MobiDB-lite"/>
    </source>
</evidence>
<evidence type="ECO:0000313" key="2">
    <source>
        <dbReference type="EMBL" id="KAK3762641.1"/>
    </source>
</evidence>
<gene>
    <name evidence="2" type="ORF">RRG08_000923</name>
</gene>
<protein>
    <submittedName>
        <fullName evidence="2">Uncharacterized protein</fullName>
    </submittedName>
</protein>
<evidence type="ECO:0000313" key="3">
    <source>
        <dbReference type="Proteomes" id="UP001283361"/>
    </source>
</evidence>
<dbReference type="EMBL" id="JAWDGP010004673">
    <property type="protein sequence ID" value="KAK3762641.1"/>
    <property type="molecule type" value="Genomic_DNA"/>
</dbReference>
<dbReference type="Proteomes" id="UP001283361">
    <property type="component" value="Unassembled WGS sequence"/>
</dbReference>
<keyword evidence="3" id="KW-1185">Reference proteome</keyword>